<dbReference type="HOGENOM" id="CLU_002794_11_2_1"/>
<dbReference type="InterPro" id="IPR005225">
    <property type="entry name" value="Small_GTP-bd"/>
</dbReference>
<dbReference type="InterPro" id="IPR009000">
    <property type="entry name" value="Transl_B-barrel_sf"/>
</dbReference>
<dbReference type="eggNOG" id="KOG0468">
    <property type="taxonomic scope" value="Eukaryota"/>
</dbReference>
<dbReference type="VEuPathDB" id="FungiDB:SJAG_00414"/>
<dbReference type="InterPro" id="IPR035655">
    <property type="entry name" value="U5-116kDa_C"/>
</dbReference>
<dbReference type="Pfam" id="PF16004">
    <property type="entry name" value="EFTUD2"/>
    <property type="match status" value="1"/>
</dbReference>
<dbReference type="GO" id="GO:0000398">
    <property type="term" value="P:mRNA splicing, via spliceosome"/>
    <property type="evidence" value="ECO:0000318"/>
    <property type="project" value="GO_Central"/>
</dbReference>
<dbReference type="GO" id="GO:0140727">
    <property type="term" value="P:siRNA-mediated pericentric heterochromatin formation"/>
    <property type="evidence" value="ECO:0007669"/>
    <property type="project" value="EnsemblFungi"/>
</dbReference>
<evidence type="ECO:0000256" key="4">
    <source>
        <dbReference type="ARBA" id="ARBA00023134"/>
    </source>
</evidence>
<proteinExistence type="predicted"/>
<organism evidence="9 11">
    <name type="scientific">Schizosaccharomyces japonicus (strain yFS275 / FY16936)</name>
    <name type="common">Fission yeast</name>
    <dbReference type="NCBI Taxonomy" id="402676"/>
    <lineage>
        <taxon>Eukaryota</taxon>
        <taxon>Fungi</taxon>
        <taxon>Dikarya</taxon>
        <taxon>Ascomycota</taxon>
        <taxon>Taphrinomycotina</taxon>
        <taxon>Schizosaccharomycetes</taxon>
        <taxon>Schizosaccharomycetales</taxon>
        <taxon>Schizosaccharomycetaceae</taxon>
        <taxon>Schizosaccharomyces</taxon>
    </lineage>
</organism>
<dbReference type="GO" id="GO:0005525">
    <property type="term" value="F:GTP binding"/>
    <property type="evidence" value="ECO:0007669"/>
    <property type="project" value="UniProtKB-KW"/>
</dbReference>
<dbReference type="PROSITE" id="PS51722">
    <property type="entry name" value="G_TR_2"/>
    <property type="match status" value="1"/>
</dbReference>
<dbReference type="GO" id="GO:0003924">
    <property type="term" value="F:GTPase activity"/>
    <property type="evidence" value="ECO:0000318"/>
    <property type="project" value="GO_Central"/>
</dbReference>
<dbReference type="CDD" id="cd01683">
    <property type="entry name" value="EF2_IV_snRNP"/>
    <property type="match status" value="1"/>
</dbReference>
<dbReference type="CDD" id="cd04098">
    <property type="entry name" value="eEF2_C_snRNP"/>
    <property type="match status" value="1"/>
</dbReference>
<dbReference type="Gene3D" id="3.30.70.870">
    <property type="entry name" value="Elongation Factor G (Translational Gtpase), domain 3"/>
    <property type="match status" value="1"/>
</dbReference>
<dbReference type="CDD" id="cd16264">
    <property type="entry name" value="snRNP_III"/>
    <property type="match status" value="1"/>
</dbReference>
<dbReference type="GO" id="GO:0071014">
    <property type="term" value="C:post-mRNA release spliceosomal complex"/>
    <property type="evidence" value="ECO:0007669"/>
    <property type="project" value="EnsemblFungi"/>
</dbReference>
<dbReference type="Gene3D" id="3.30.230.10">
    <property type="match status" value="1"/>
</dbReference>
<dbReference type="SUPFAM" id="SSF50447">
    <property type="entry name" value="Translation proteins"/>
    <property type="match status" value="1"/>
</dbReference>
<evidence type="ECO:0000256" key="1">
    <source>
        <dbReference type="ARBA" id="ARBA00004123"/>
    </source>
</evidence>
<dbReference type="PRINTS" id="PR00315">
    <property type="entry name" value="ELONGATNFCT"/>
</dbReference>
<dbReference type="SUPFAM" id="SSF52540">
    <property type="entry name" value="P-loop containing nucleoside triphosphate hydrolases"/>
    <property type="match status" value="1"/>
</dbReference>
<dbReference type="AlphaFoldDB" id="B6JVK1"/>
<comment type="function">
    <text evidence="7">Component of the U5 snRNP complex required for pre-mRNA splicing. Binds GTP.</text>
</comment>
<dbReference type="GO" id="GO:0005721">
    <property type="term" value="C:pericentric heterochromatin"/>
    <property type="evidence" value="ECO:0007669"/>
    <property type="project" value="EnsemblFungi"/>
</dbReference>
<dbReference type="GO" id="GO:0005682">
    <property type="term" value="C:U5 snRNP"/>
    <property type="evidence" value="ECO:0007669"/>
    <property type="project" value="EnsemblFungi"/>
</dbReference>
<evidence type="ECO:0000256" key="7">
    <source>
        <dbReference type="ARBA" id="ARBA00055641"/>
    </source>
</evidence>
<keyword evidence="2" id="KW-0507">mRNA processing</keyword>
<dbReference type="Pfam" id="PF03144">
    <property type="entry name" value="GTP_EFTU_D2"/>
    <property type="match status" value="1"/>
</dbReference>
<dbReference type="Pfam" id="PF03764">
    <property type="entry name" value="EFG_IV"/>
    <property type="match status" value="1"/>
</dbReference>
<dbReference type="Gene3D" id="3.90.1430.10">
    <property type="entry name" value="Yeast translation eEF2 (G' domain)"/>
    <property type="match status" value="1"/>
</dbReference>
<dbReference type="CDD" id="cd04090">
    <property type="entry name" value="EF2_II_snRNP"/>
    <property type="match status" value="1"/>
</dbReference>
<dbReference type="GO" id="GO:0071007">
    <property type="term" value="C:U2-type catalytic step 2 spliceosome"/>
    <property type="evidence" value="ECO:0000318"/>
    <property type="project" value="GO_Central"/>
</dbReference>
<dbReference type="JaponicusDB" id="SJAG_00414">
    <property type="gene designation" value="cwf10"/>
</dbReference>
<dbReference type="InterPro" id="IPR000640">
    <property type="entry name" value="EFG_V-like"/>
</dbReference>
<dbReference type="InterPro" id="IPR035647">
    <property type="entry name" value="EFG_III/V"/>
</dbReference>
<dbReference type="InterPro" id="IPR027417">
    <property type="entry name" value="P-loop_NTPase"/>
</dbReference>
<dbReference type="InterPro" id="IPR014721">
    <property type="entry name" value="Ribsml_uS5_D2-typ_fold_subgr"/>
</dbReference>
<dbReference type="Pfam" id="PF00679">
    <property type="entry name" value="EFG_C"/>
    <property type="match status" value="1"/>
</dbReference>
<dbReference type="InterPro" id="IPR000795">
    <property type="entry name" value="T_Tr_GTP-bd_dom"/>
</dbReference>
<dbReference type="FunFam" id="3.40.50.300:FF:000646">
    <property type="entry name" value="U5 small nuclear ribonucleoprotein component"/>
    <property type="match status" value="1"/>
</dbReference>
<keyword evidence="3" id="KW-0547">Nucleotide-binding</keyword>
<dbReference type="InterPro" id="IPR031950">
    <property type="entry name" value="EFTUD2_N"/>
</dbReference>
<evidence type="ECO:0000313" key="10">
    <source>
        <dbReference type="JaponicusDB" id="SJAG_00414"/>
    </source>
</evidence>
<keyword evidence="6" id="KW-0539">Nucleus</keyword>
<comment type="subcellular location">
    <subcellularLocation>
        <location evidence="1">Nucleus</location>
    </subcellularLocation>
</comment>
<name>B6JVK1_SCHJY</name>
<keyword evidence="4" id="KW-0342">GTP-binding</keyword>
<dbReference type="InterPro" id="IPR020568">
    <property type="entry name" value="Ribosomal_Su5_D2-typ_SF"/>
</dbReference>
<accession>B6JVK1</accession>
<evidence type="ECO:0000256" key="3">
    <source>
        <dbReference type="ARBA" id="ARBA00022741"/>
    </source>
</evidence>
<dbReference type="Gene3D" id="3.30.70.240">
    <property type="match status" value="1"/>
</dbReference>
<dbReference type="STRING" id="402676.B6JVK1"/>
<dbReference type="FunFam" id="2.40.30.10:FF:000029">
    <property type="entry name" value="116 kDa U5 small nuclear ribonucleoprotein component"/>
    <property type="match status" value="1"/>
</dbReference>
<dbReference type="SUPFAM" id="SSF54980">
    <property type="entry name" value="EF-G C-terminal domain-like"/>
    <property type="match status" value="2"/>
</dbReference>
<evidence type="ECO:0000256" key="2">
    <source>
        <dbReference type="ARBA" id="ARBA00022664"/>
    </source>
</evidence>
<evidence type="ECO:0000259" key="8">
    <source>
        <dbReference type="PROSITE" id="PS51722"/>
    </source>
</evidence>
<dbReference type="FunFam" id="3.90.1430.10:FF:000001">
    <property type="entry name" value="116 kDa U5 small nuclear ribonucleoprotein component"/>
    <property type="match status" value="1"/>
</dbReference>
<dbReference type="GO" id="GO:0030623">
    <property type="term" value="F:U5 snRNA binding"/>
    <property type="evidence" value="ECO:0000318"/>
    <property type="project" value="GO_Central"/>
</dbReference>
<dbReference type="InterPro" id="IPR005517">
    <property type="entry name" value="Transl_elong_EFG/EF2_IV"/>
</dbReference>
<dbReference type="GO" id="GO:0000974">
    <property type="term" value="C:Prp19 complex"/>
    <property type="evidence" value="ECO:0007669"/>
    <property type="project" value="EnsemblFungi"/>
</dbReference>
<dbReference type="FunFam" id="3.30.70.240:FF:000004">
    <property type="entry name" value="116 kDa U5 small nuclear ribonucleoprotein"/>
    <property type="match status" value="1"/>
</dbReference>
<dbReference type="RefSeq" id="XP_002171695.1">
    <property type="nucleotide sequence ID" value="XM_002171659.2"/>
</dbReference>
<dbReference type="NCBIfam" id="TIGR00231">
    <property type="entry name" value="small_GTP"/>
    <property type="match status" value="1"/>
</dbReference>
<dbReference type="PANTHER" id="PTHR42908:SF6">
    <property type="entry name" value="116 KDA U5 SMALL NUCLEAR RIBONUCLEOPROTEIN COMPONENT"/>
    <property type="match status" value="1"/>
</dbReference>
<gene>
    <name evidence="10" type="primary">cwf10</name>
    <name evidence="9" type="ORF">SJAG_00414</name>
</gene>
<dbReference type="InterPro" id="IPR044121">
    <property type="entry name" value="Snu114_GTP-bd"/>
</dbReference>
<keyword evidence="5" id="KW-0508">mRNA splicing</keyword>
<dbReference type="PANTHER" id="PTHR42908">
    <property type="entry name" value="TRANSLATION ELONGATION FACTOR-RELATED"/>
    <property type="match status" value="1"/>
</dbReference>
<dbReference type="InterPro" id="IPR004161">
    <property type="entry name" value="EFTu-like_2"/>
</dbReference>
<evidence type="ECO:0000313" key="11">
    <source>
        <dbReference type="Proteomes" id="UP000001744"/>
    </source>
</evidence>
<dbReference type="SMART" id="SM00889">
    <property type="entry name" value="EFG_IV"/>
    <property type="match status" value="1"/>
</dbReference>
<dbReference type="EMBL" id="KE651166">
    <property type="protein sequence ID" value="EEB05402.1"/>
    <property type="molecule type" value="Genomic_DNA"/>
</dbReference>
<evidence type="ECO:0000313" key="9">
    <source>
        <dbReference type="EMBL" id="EEB05402.1"/>
    </source>
</evidence>
<evidence type="ECO:0000256" key="5">
    <source>
        <dbReference type="ARBA" id="ARBA00023187"/>
    </source>
</evidence>
<dbReference type="GO" id="GO:0005829">
    <property type="term" value="C:cytosol"/>
    <property type="evidence" value="ECO:0000318"/>
    <property type="project" value="GO_Central"/>
</dbReference>
<dbReference type="Pfam" id="PF00009">
    <property type="entry name" value="GTP_EFTU"/>
    <property type="match status" value="1"/>
</dbReference>
<sequence>MDEELYDEFGNYIGPEEDEDLESYNAVAAESVAAAPGFEEFIETEEQQEQESAAIDEEYRSAEGTMALDVVPPVAAENAVVLHEDKSYYPSAANVYGEDVDVMVQEEDTQPLTEPIVAPIREKRFAIETTNVPECIYKKEFLRDVLCSTDDVRTFAVVGHLHHGKTSLIDLLVRYTHIDIREPKTKSLRYTDTHYLERERVMSIKSTPMTLLATSSQQKSYAFQCIDTPGHVDFVDEVATTMAVSDGVVLVVDVIEGVMINTRRIIKHAVLQNMPIVVVLNKIDRLILELRLPPADAYFKIKHTIDEVNHVIHSVNPDPTRRVSPELGNVCFASSELGYCFTLFSFAKMYVDEYGKIDIEQFGKRLWGDIFFDKQLHKFVRKTNEQQCVRSFVHFILEPLYKLHSHTLSDEPARLKSLLAKFRIYLKKSDYELDPQPLLRLVCSAFFGFPTGFVDAVVKHIPCPREAAAQYIPRRYTGPLDGDPIGRSLVEMNRSTDAPLVMHVTKLYTSVDANSFYALARIYSGQVVKGQKVCVLGENYSVDDEEDMVHATVTEISIPCARYRLPIEGATAGMLVFLSGVDNSISKSATVVSEGIQSALYVFSPVVHFTDSVFKVAIEPHNPSELPKMLDGLRKVNKVYPLAITKVEESGEHTVYGTGEMYMDCLLYDLRFLFSEIEIKVSDPVARFCETAVETSSLKCFAETPNKKNRISMVVEPLDKGIADEIEQGHVNLKWPTKEVGKFFQENYSWDFLASRSIWAFGPGDCGPNILRNDTLLPDEEKPLLNSVKDYITQGFRWGTQEGPLCDEAIRNVNFRILDVTLASEALYRGGGQIIPTARRVCYSSFLMGSPRLMEPVYHVEIYAPADSLPVIYNVVSRRRGHVVKDEPKPGSTLYLLEALLPVIDSCGFESDLRVQTQGQAMCQQVFDHWQVVPGDPLDKSIKMKPLEAAHGPALARDFLVKTRRRKGLVEDVSVTKYFDQEMIDSLKDAGIVSSFL</sequence>
<dbReference type="OMA" id="YIFRPIR"/>
<dbReference type="SUPFAM" id="SSF54211">
    <property type="entry name" value="Ribosomal protein S5 domain 2-like"/>
    <property type="match status" value="1"/>
</dbReference>
<dbReference type="Gene3D" id="3.40.50.300">
    <property type="entry name" value="P-loop containing nucleotide triphosphate hydrolases"/>
    <property type="match status" value="1"/>
</dbReference>
<dbReference type="SMART" id="SM00838">
    <property type="entry name" value="EFG_C"/>
    <property type="match status" value="1"/>
</dbReference>
<dbReference type="FunFam" id="3.30.70.870:FF:000002">
    <property type="entry name" value="Translation elongation factor 2"/>
    <property type="match status" value="1"/>
</dbReference>
<evidence type="ECO:0000256" key="6">
    <source>
        <dbReference type="ARBA" id="ARBA00023242"/>
    </source>
</evidence>
<keyword evidence="11" id="KW-1185">Reference proteome</keyword>
<dbReference type="GO" id="GO:0046540">
    <property type="term" value="C:U4/U6 x U5 tri-snRNP complex"/>
    <property type="evidence" value="ECO:0000318"/>
    <property type="project" value="GO_Central"/>
</dbReference>
<dbReference type="Gene3D" id="2.40.30.10">
    <property type="entry name" value="Translation factors"/>
    <property type="match status" value="1"/>
</dbReference>
<dbReference type="GeneID" id="7049561"/>
<dbReference type="FunFam" id="3.30.230.10:FF:000009">
    <property type="entry name" value="116 kDa U5 small nuclear ribonucleoprotein component"/>
    <property type="match status" value="1"/>
</dbReference>
<protein>
    <submittedName>
        <fullName evidence="9">GTPase Cwf10</fullName>
    </submittedName>
</protein>
<dbReference type="OrthoDB" id="364892at2759"/>
<dbReference type="CDD" id="cd04167">
    <property type="entry name" value="Snu114p"/>
    <property type="match status" value="1"/>
</dbReference>
<feature type="domain" description="Tr-type G" evidence="8">
    <location>
        <begin position="150"/>
        <end position="413"/>
    </location>
</feature>
<reference evidence="9 11" key="1">
    <citation type="journal article" date="2011" name="Science">
        <title>Comparative functional genomics of the fission yeasts.</title>
        <authorList>
            <person name="Rhind N."/>
            <person name="Chen Z."/>
            <person name="Yassour M."/>
            <person name="Thompson D.A."/>
            <person name="Haas B.J."/>
            <person name="Habib N."/>
            <person name="Wapinski I."/>
            <person name="Roy S."/>
            <person name="Lin M.F."/>
            <person name="Heiman D.I."/>
            <person name="Young S.K."/>
            <person name="Furuya K."/>
            <person name="Guo Y."/>
            <person name="Pidoux A."/>
            <person name="Chen H.M."/>
            <person name="Robbertse B."/>
            <person name="Goldberg J.M."/>
            <person name="Aoki K."/>
            <person name="Bayne E.H."/>
            <person name="Berlin A.M."/>
            <person name="Desjardins C.A."/>
            <person name="Dobbs E."/>
            <person name="Dukaj L."/>
            <person name="Fan L."/>
            <person name="FitzGerald M.G."/>
            <person name="French C."/>
            <person name="Gujja S."/>
            <person name="Hansen K."/>
            <person name="Keifenheim D."/>
            <person name="Levin J.Z."/>
            <person name="Mosher R.A."/>
            <person name="Mueller C.A."/>
            <person name="Pfiffner J."/>
            <person name="Priest M."/>
            <person name="Russ C."/>
            <person name="Smialowska A."/>
            <person name="Swoboda P."/>
            <person name="Sykes S.M."/>
            <person name="Vaughn M."/>
            <person name="Vengrova S."/>
            <person name="Yoder R."/>
            <person name="Zeng Q."/>
            <person name="Allshire R."/>
            <person name="Baulcombe D."/>
            <person name="Birren B.W."/>
            <person name="Brown W."/>
            <person name="Ekwall K."/>
            <person name="Kellis M."/>
            <person name="Leatherwood J."/>
            <person name="Levin H."/>
            <person name="Margalit H."/>
            <person name="Martienssen R."/>
            <person name="Nieduszynski C.A."/>
            <person name="Spatafora J.W."/>
            <person name="Friedman N."/>
            <person name="Dalgaard J.Z."/>
            <person name="Baumann P."/>
            <person name="Niki H."/>
            <person name="Regev A."/>
            <person name="Nusbaum C."/>
        </authorList>
    </citation>
    <scope>NUCLEOTIDE SEQUENCE [LARGE SCALE GENOMIC DNA]</scope>
    <source>
        <strain evidence="11">yFS275 / FY16936</strain>
    </source>
</reference>
<dbReference type="Proteomes" id="UP000001744">
    <property type="component" value="Unassembled WGS sequence"/>
</dbReference>